<protein>
    <submittedName>
        <fullName evidence="2">ROK family protein</fullName>
    </submittedName>
</protein>
<dbReference type="eggNOG" id="COG1940">
    <property type="taxonomic scope" value="Bacteria"/>
</dbReference>
<dbReference type="EMBL" id="CP001931">
    <property type="protein sequence ID" value="ADC88720.1"/>
    <property type="molecule type" value="Genomic_DNA"/>
</dbReference>
<comment type="similarity">
    <text evidence="1">Belongs to the ROK (NagC/XylR) family.</text>
</comment>
<gene>
    <name evidence="2" type="ordered locus">Thal_0083</name>
</gene>
<dbReference type="SUPFAM" id="SSF53067">
    <property type="entry name" value="Actin-like ATPase domain"/>
    <property type="match status" value="1"/>
</dbReference>
<name>D3SNI3_THEAH</name>
<evidence type="ECO:0000313" key="3">
    <source>
        <dbReference type="Proteomes" id="UP000002043"/>
    </source>
</evidence>
<dbReference type="HOGENOM" id="CLU_036604_0_2_0"/>
<dbReference type="AlphaFoldDB" id="D3SNI3"/>
<sequence>MALRRIKGVDIGGTFVKVVHHDGRREKFYVHHLVTDREAFLREIKRIVDDGRPEVVGVAVAGFTSTHGVVDRSPNIPALDGVNLREFLEEDGRKVIVMNDVTAGAYGEWFYHHTDSKVLLLVAIGTGLGAGLVIDGRPFLGACGSALELGHHILEKDGQQCHCGRRGCWEAYCSSYGLENIYRRLTGEHLHHTEIVKVALQGEEKALESVQIMLDYMVTGIMNALHLFNPDRVVLAGGMVEALKPWLGNLEEEVRKRAEKLPANCFSLHFSSEGEFCMALGALALAQDHI</sequence>
<dbReference type="STRING" id="638303.Thal_0083"/>
<organism evidence="2 3">
    <name type="scientific">Thermocrinis albus (strain DSM 14484 / JCM 11386 / HI 11/12)</name>
    <dbReference type="NCBI Taxonomy" id="638303"/>
    <lineage>
        <taxon>Bacteria</taxon>
        <taxon>Pseudomonadati</taxon>
        <taxon>Aquificota</taxon>
        <taxon>Aquificia</taxon>
        <taxon>Aquificales</taxon>
        <taxon>Aquificaceae</taxon>
        <taxon>Thermocrinis</taxon>
    </lineage>
</organism>
<dbReference type="PANTHER" id="PTHR18964">
    <property type="entry name" value="ROK (REPRESSOR, ORF, KINASE) FAMILY"/>
    <property type="match status" value="1"/>
</dbReference>
<dbReference type="InterPro" id="IPR043129">
    <property type="entry name" value="ATPase_NBD"/>
</dbReference>
<dbReference type="Pfam" id="PF00480">
    <property type="entry name" value="ROK"/>
    <property type="match status" value="1"/>
</dbReference>
<keyword evidence="3" id="KW-1185">Reference proteome</keyword>
<dbReference type="KEGG" id="tal:Thal_0083"/>
<dbReference type="Gene3D" id="3.30.420.40">
    <property type="match status" value="2"/>
</dbReference>
<proteinExistence type="inferred from homology"/>
<accession>D3SNI3</accession>
<evidence type="ECO:0000313" key="2">
    <source>
        <dbReference type="EMBL" id="ADC88720.1"/>
    </source>
</evidence>
<dbReference type="RefSeq" id="WP_012991127.1">
    <property type="nucleotide sequence ID" value="NC_013894.1"/>
</dbReference>
<evidence type="ECO:0000256" key="1">
    <source>
        <dbReference type="ARBA" id="ARBA00006479"/>
    </source>
</evidence>
<dbReference type="Proteomes" id="UP000002043">
    <property type="component" value="Chromosome"/>
</dbReference>
<dbReference type="InterPro" id="IPR000600">
    <property type="entry name" value="ROK"/>
</dbReference>
<reference evidence="3" key="1">
    <citation type="journal article" date="2010" name="Stand. Genomic Sci.">
        <title>Complete genome sequence of Thermocrinis albus type strain (HI 11/12T).</title>
        <authorList>
            <person name="Wirth R."/>
            <person name="Sikorski J."/>
            <person name="Brambilla E."/>
            <person name="Misra M."/>
            <person name="Lapidus A."/>
            <person name="Copeland A."/>
            <person name="Nolan M."/>
            <person name="Lucas S."/>
            <person name="Chen F."/>
            <person name="Tice H."/>
            <person name="Cheng J.F."/>
            <person name="Han C."/>
            <person name="Detter J.C."/>
            <person name="Tapia R."/>
            <person name="Bruce D."/>
            <person name="Goodwin L."/>
            <person name="Pitluck S."/>
            <person name="Pati A."/>
            <person name="Anderson I."/>
            <person name="Ivanova N."/>
            <person name="Mavromatis K."/>
            <person name="Mikhailova N."/>
            <person name="Chen A."/>
            <person name="Palaniappan K."/>
            <person name="Bilek Y."/>
            <person name="Hader T."/>
            <person name="Land M."/>
            <person name="Hauser L."/>
            <person name="Chang Y.J."/>
            <person name="Jeffries C.D."/>
            <person name="Tindall B.J."/>
            <person name="Rohde M."/>
            <person name="Goker M."/>
            <person name="Bristow J."/>
            <person name="Eisen J.A."/>
            <person name="Markowitz V."/>
            <person name="Hugenholtz P."/>
            <person name="Kyrpides N.C."/>
            <person name="Klenk H.P."/>
        </authorList>
    </citation>
    <scope>NUCLEOTIDE SEQUENCE [LARGE SCALE GENOMIC DNA]</scope>
    <source>
        <strain evidence="3">DSM 14484 / JCM 11386 / HI 11/12</strain>
    </source>
</reference>
<dbReference type="PANTHER" id="PTHR18964:SF149">
    <property type="entry name" value="BIFUNCTIONAL UDP-N-ACETYLGLUCOSAMINE 2-EPIMERASE_N-ACETYLMANNOSAMINE KINASE"/>
    <property type="match status" value="1"/>
</dbReference>
<dbReference type="OrthoDB" id="9810372at2"/>